<dbReference type="Pfam" id="PF12961">
    <property type="entry name" value="DUF3850"/>
    <property type="match status" value="1"/>
</dbReference>
<gene>
    <name evidence="2" type="ORF">FCV50_11410</name>
</gene>
<dbReference type="AlphaFoldDB" id="A0A4U1ZAQ1"/>
<protein>
    <submittedName>
        <fullName evidence="2">DUF3850 domain-containing protein</fullName>
    </submittedName>
</protein>
<dbReference type="Proteomes" id="UP000307574">
    <property type="component" value="Unassembled WGS sequence"/>
</dbReference>
<dbReference type="InterPro" id="IPR039440">
    <property type="entry name" value="DUF3850"/>
</dbReference>
<dbReference type="InterPro" id="IPR007374">
    <property type="entry name" value="ASCH_domain"/>
</dbReference>
<dbReference type="SUPFAM" id="SSF88697">
    <property type="entry name" value="PUA domain-like"/>
    <property type="match status" value="1"/>
</dbReference>
<sequence>MITHNVKIKPEYINAIIDGKKTFEIRKNDRGYRLGDRVRMSDGERYLIVLIKYISDYEQKENYIVFAFDWIQGGLEDIRKQQEDAPAQGAESQFRGGVTC</sequence>
<dbReference type="InterPro" id="IPR015947">
    <property type="entry name" value="PUA-like_sf"/>
</dbReference>
<feature type="domain" description="ASCH" evidence="1">
    <location>
        <begin position="6"/>
        <end position="72"/>
    </location>
</feature>
<name>A0A4U1ZAQ1_9VIBR</name>
<comment type="caution">
    <text evidence="2">The sequence shown here is derived from an EMBL/GenBank/DDBJ whole genome shotgun (WGS) entry which is preliminary data.</text>
</comment>
<reference evidence="2 3" key="1">
    <citation type="submission" date="2019-04" db="EMBL/GenBank/DDBJ databases">
        <title>A reverse ecology approach based on a biological definition of microbial populations.</title>
        <authorList>
            <person name="Arevalo P."/>
            <person name="Vaninsberghe D."/>
            <person name="Elsherbini J."/>
            <person name="Gore J."/>
            <person name="Polz M."/>
        </authorList>
    </citation>
    <scope>NUCLEOTIDE SEQUENCE [LARGE SCALE GENOMIC DNA]</scope>
    <source>
        <strain evidence="2 3">10N.261.46.F4</strain>
    </source>
</reference>
<dbReference type="Gene3D" id="2.30.130.30">
    <property type="entry name" value="Hypothetical protein"/>
    <property type="match status" value="1"/>
</dbReference>
<accession>A0A4U1ZAQ1</accession>
<proteinExistence type="predicted"/>
<evidence type="ECO:0000259" key="1">
    <source>
        <dbReference type="SMART" id="SM01022"/>
    </source>
</evidence>
<evidence type="ECO:0000313" key="3">
    <source>
        <dbReference type="Proteomes" id="UP000307574"/>
    </source>
</evidence>
<dbReference type="SMART" id="SM01022">
    <property type="entry name" value="ASCH"/>
    <property type="match status" value="1"/>
</dbReference>
<dbReference type="EMBL" id="SYUV01000035">
    <property type="protein sequence ID" value="TKF31643.1"/>
    <property type="molecule type" value="Genomic_DNA"/>
</dbReference>
<dbReference type="RefSeq" id="WP_136980368.1">
    <property type="nucleotide sequence ID" value="NZ_SYUV01000035.1"/>
</dbReference>
<organism evidence="2 3">
    <name type="scientific">Vibrio kanaloae</name>
    <dbReference type="NCBI Taxonomy" id="170673"/>
    <lineage>
        <taxon>Bacteria</taxon>
        <taxon>Pseudomonadati</taxon>
        <taxon>Pseudomonadota</taxon>
        <taxon>Gammaproteobacteria</taxon>
        <taxon>Vibrionales</taxon>
        <taxon>Vibrionaceae</taxon>
        <taxon>Vibrio</taxon>
    </lineage>
</organism>
<evidence type="ECO:0000313" key="2">
    <source>
        <dbReference type="EMBL" id="TKF31643.1"/>
    </source>
</evidence>